<dbReference type="Proteomes" id="UP000032360">
    <property type="component" value="Unassembled WGS sequence"/>
</dbReference>
<sequence length="105" mass="11649">MHDCNNWVSARKTSLSQRRCQGMSREELGRTVTEFENLKIRNSNASNFGTLIPGDFSSIGAGGACHQLPLIPCPPKRFWKATVVEHIIVITTKWPTGSPALAIWL</sequence>
<evidence type="ECO:0000313" key="2">
    <source>
        <dbReference type="Proteomes" id="UP000032360"/>
    </source>
</evidence>
<organism evidence="1 2">
    <name type="scientific">Acidithrix ferrooxidans</name>
    <dbReference type="NCBI Taxonomy" id="1280514"/>
    <lineage>
        <taxon>Bacteria</taxon>
        <taxon>Bacillati</taxon>
        <taxon>Actinomycetota</taxon>
        <taxon>Acidimicrobiia</taxon>
        <taxon>Acidimicrobiales</taxon>
        <taxon>Acidimicrobiaceae</taxon>
        <taxon>Acidithrix</taxon>
    </lineage>
</organism>
<keyword evidence="2" id="KW-1185">Reference proteome</keyword>
<reference evidence="1 2" key="1">
    <citation type="submission" date="2015-01" db="EMBL/GenBank/DDBJ databases">
        <title>Draft genome of the acidophilic iron oxidizer Acidithrix ferrooxidans strain Py-F3.</title>
        <authorList>
            <person name="Poehlein A."/>
            <person name="Eisen S."/>
            <person name="Schloemann M."/>
            <person name="Johnson B.D."/>
            <person name="Daniel R."/>
            <person name="Muehling M."/>
        </authorList>
    </citation>
    <scope>NUCLEOTIDE SEQUENCE [LARGE SCALE GENOMIC DNA]</scope>
    <source>
        <strain evidence="1 2">Py-F3</strain>
    </source>
</reference>
<comment type="caution">
    <text evidence="1">The sequence shown here is derived from an EMBL/GenBank/DDBJ whole genome shotgun (WGS) entry which is preliminary data.</text>
</comment>
<gene>
    <name evidence="1" type="ORF">AXFE_00670</name>
</gene>
<name>A0A0D8HM04_9ACTN</name>
<dbReference type="STRING" id="1280514.AXFE_00670"/>
<accession>A0A0D8HM04</accession>
<dbReference type="AlphaFoldDB" id="A0A0D8HM04"/>
<proteinExistence type="predicted"/>
<protein>
    <submittedName>
        <fullName evidence="1">Uncharacterized protein</fullName>
    </submittedName>
</protein>
<evidence type="ECO:0000313" key="1">
    <source>
        <dbReference type="EMBL" id="KJF19030.1"/>
    </source>
</evidence>
<dbReference type="EMBL" id="JXYS01000001">
    <property type="protein sequence ID" value="KJF19030.1"/>
    <property type="molecule type" value="Genomic_DNA"/>
</dbReference>